<feature type="transmembrane region" description="Helical" evidence="1">
    <location>
        <begin position="535"/>
        <end position="558"/>
    </location>
</feature>
<protein>
    <recommendedName>
        <fullName evidence="4">SMODS and SLOG-associating 2TM effector domain-containing protein</fullName>
    </recommendedName>
</protein>
<feature type="transmembrane region" description="Helical" evidence="1">
    <location>
        <begin position="362"/>
        <end position="383"/>
    </location>
</feature>
<keyword evidence="3" id="KW-1185">Reference proteome</keyword>
<dbReference type="OrthoDB" id="9150973at2"/>
<dbReference type="RefSeq" id="WP_090364951.1">
    <property type="nucleotide sequence ID" value="NZ_FNEM01000006.1"/>
</dbReference>
<gene>
    <name evidence="2" type="ORF">SAMN04488540_10646</name>
</gene>
<dbReference type="Proteomes" id="UP000199527">
    <property type="component" value="Unassembled WGS sequence"/>
</dbReference>
<evidence type="ECO:0000313" key="3">
    <source>
        <dbReference type="Proteomes" id="UP000199527"/>
    </source>
</evidence>
<feature type="transmembrane region" description="Helical" evidence="1">
    <location>
        <begin position="502"/>
        <end position="523"/>
    </location>
</feature>
<accession>A0A1G8S1M1</accession>
<evidence type="ECO:0008006" key="4">
    <source>
        <dbReference type="Google" id="ProtNLM"/>
    </source>
</evidence>
<keyword evidence="1" id="KW-0812">Transmembrane</keyword>
<evidence type="ECO:0000256" key="1">
    <source>
        <dbReference type="SAM" id="Phobius"/>
    </source>
</evidence>
<reference evidence="3" key="1">
    <citation type="submission" date="2016-10" db="EMBL/GenBank/DDBJ databases">
        <authorList>
            <person name="Varghese N."/>
            <person name="Submissions S."/>
        </authorList>
    </citation>
    <scope>NUCLEOTIDE SEQUENCE [LARGE SCALE GENOMIC DNA]</scope>
    <source>
        <strain evidence="3">DSM 23317</strain>
    </source>
</reference>
<dbReference type="EMBL" id="FNEM01000006">
    <property type="protein sequence ID" value="SDJ23128.1"/>
    <property type="molecule type" value="Genomic_DNA"/>
</dbReference>
<sequence>MVEDAQGTASQLPFIIGVSGHRNLDPNSTQALRQRVREALIFWRQQLTDTPIWLLSGMAVGADTLVVEVARELRAQWGPDSLKIIACLPMDEASYLQDFEGLKFAPDAVTEFHAHLAQLRHDNDEIIQVQSVLDEQQLATALADREYGEARNHLYLNQSVFVAKYAQVLLSLWDGAPSRGSGGTADAVAYKLGLPLQWPLGIANPALAPVSDFDGQQGGVVHHIPSARPDQPLVPSALAYAKLPVTGLSGALPEGSGLYVCHNHDDDSDIAPSGFLTQEFELMLKELRFYNQHARNIEADPATAWPAPGLQESQRIFLKADAMALNQQTRYRRLTQMFFLFALIALGLYEVVSNFLELSTGSWLIAIMFAAMLGCYAIIRFAAKRELKWQYQLARGVAEGMRIRGFLNLSAIAPSPTPLIPRRFRQHLPLIEHAISVAELDWWRAPLPENPQLIRTSWLDDQRNFLNTRLRLKEPRRLRLSERFYKRPAWAASVCERWASELFNAAVIFGVTLLGVLLLQYGFSIDLFVASKDYLMYFAQYALMAAGAIALWGELAGYDTTARGYRSLEQLYRRAQYLLDGELNESKQAMLIELAKEAMFEHVTWTNSESDNDLKQKQ</sequence>
<keyword evidence="1" id="KW-0472">Membrane</keyword>
<name>A0A1G8S1M1_9GAMM</name>
<dbReference type="Gene3D" id="3.40.50.450">
    <property type="match status" value="1"/>
</dbReference>
<proteinExistence type="predicted"/>
<dbReference type="SUPFAM" id="SSF102405">
    <property type="entry name" value="MCP/YpsA-like"/>
    <property type="match status" value="1"/>
</dbReference>
<dbReference type="AlphaFoldDB" id="A0A1G8S1M1"/>
<organism evidence="2 3">
    <name type="scientific">Ferrimonas sediminum</name>
    <dbReference type="NCBI Taxonomy" id="718193"/>
    <lineage>
        <taxon>Bacteria</taxon>
        <taxon>Pseudomonadati</taxon>
        <taxon>Pseudomonadota</taxon>
        <taxon>Gammaproteobacteria</taxon>
        <taxon>Alteromonadales</taxon>
        <taxon>Ferrimonadaceae</taxon>
        <taxon>Ferrimonas</taxon>
    </lineage>
</organism>
<keyword evidence="1" id="KW-1133">Transmembrane helix</keyword>
<evidence type="ECO:0000313" key="2">
    <source>
        <dbReference type="EMBL" id="SDJ23128.1"/>
    </source>
</evidence>
<feature type="transmembrane region" description="Helical" evidence="1">
    <location>
        <begin position="337"/>
        <end position="356"/>
    </location>
</feature>